<evidence type="ECO:0000313" key="1">
    <source>
        <dbReference type="EMBL" id="GFZ87790.1"/>
    </source>
</evidence>
<dbReference type="InterPro" id="IPR016024">
    <property type="entry name" value="ARM-type_fold"/>
</dbReference>
<name>A0A8J2XJ37_9FLAO</name>
<dbReference type="EMBL" id="BMIC01000003">
    <property type="protein sequence ID" value="GFZ87790.1"/>
    <property type="molecule type" value="Genomic_DNA"/>
</dbReference>
<dbReference type="AlphaFoldDB" id="A0A8J2XJ37"/>
<dbReference type="PANTHER" id="PTHR34070">
    <property type="entry name" value="ARMADILLO-TYPE FOLD"/>
    <property type="match status" value="1"/>
</dbReference>
<dbReference type="Gene3D" id="1.25.40.290">
    <property type="entry name" value="ARM repeat domains"/>
    <property type="match status" value="1"/>
</dbReference>
<evidence type="ECO:0008006" key="3">
    <source>
        <dbReference type="Google" id="ProtNLM"/>
    </source>
</evidence>
<keyword evidence="2" id="KW-1185">Reference proteome</keyword>
<sequence>MIEFINTLEIEFEKHKNAKIALEQKAYMRHQFQFYGLKATVRREIQKPFFIKEYLPQKSEIEHIIKTLWEKQQREYQHFAQELAFKYVKQLELNDINLFEFMVTNKSWWDTVDFIANKLMGEYFKTFPNQKEKYVTKWLKSNNIWLQRSALLFQLKYKNKIDTVLLSSTINSLLNSKEFFINKAIGWVLREYSRTNPNWVIEFVNNTELSNLSKKEALRLLK</sequence>
<dbReference type="RefSeq" id="WP_188606148.1">
    <property type="nucleotide sequence ID" value="NZ_BMIC01000003.1"/>
</dbReference>
<accession>A0A8J2XJ37</accession>
<dbReference type="InterPro" id="IPR014825">
    <property type="entry name" value="DNA_alkylation"/>
</dbReference>
<dbReference type="SUPFAM" id="SSF48371">
    <property type="entry name" value="ARM repeat"/>
    <property type="match status" value="1"/>
</dbReference>
<dbReference type="Proteomes" id="UP000598120">
    <property type="component" value="Unassembled WGS sequence"/>
</dbReference>
<dbReference type="Gene3D" id="1.20.1660.10">
    <property type="entry name" value="Hypothetical protein (EF3068)"/>
    <property type="match status" value="1"/>
</dbReference>
<dbReference type="PANTHER" id="PTHR34070:SF1">
    <property type="entry name" value="DNA ALKYLATION REPAIR PROTEIN"/>
    <property type="match status" value="1"/>
</dbReference>
<reference evidence="1 2" key="1">
    <citation type="journal article" date="2014" name="Int. J. Syst. Evol. Microbiol.">
        <title>Complete genome sequence of Corynebacterium casei LMG S-19264T (=DSM 44701T), isolated from a smear-ripened cheese.</title>
        <authorList>
            <consortium name="US DOE Joint Genome Institute (JGI-PGF)"/>
            <person name="Walter F."/>
            <person name="Albersmeier A."/>
            <person name="Kalinowski J."/>
            <person name="Ruckert C."/>
        </authorList>
    </citation>
    <scope>NUCLEOTIDE SEQUENCE [LARGE SCALE GENOMIC DNA]</scope>
    <source>
        <strain evidence="1 2">CGMCC 1.15295</strain>
    </source>
</reference>
<dbReference type="CDD" id="cd07064">
    <property type="entry name" value="AlkD_like_1"/>
    <property type="match status" value="1"/>
</dbReference>
<evidence type="ECO:0000313" key="2">
    <source>
        <dbReference type="Proteomes" id="UP000598120"/>
    </source>
</evidence>
<gene>
    <name evidence="1" type="ORF">GCM10011531_19140</name>
</gene>
<proteinExistence type="predicted"/>
<protein>
    <recommendedName>
        <fullName evidence="3">DNA-7-methylguanine glycosylase</fullName>
    </recommendedName>
</protein>
<comment type="caution">
    <text evidence="1">The sequence shown here is derived from an EMBL/GenBank/DDBJ whole genome shotgun (WGS) entry which is preliminary data.</text>
</comment>
<organism evidence="1 2">
    <name type="scientific">Aquaticitalea lipolytica</name>
    <dbReference type="NCBI Taxonomy" id="1247562"/>
    <lineage>
        <taxon>Bacteria</taxon>
        <taxon>Pseudomonadati</taxon>
        <taxon>Bacteroidota</taxon>
        <taxon>Flavobacteriia</taxon>
        <taxon>Flavobacteriales</taxon>
        <taxon>Flavobacteriaceae</taxon>
        <taxon>Aquaticitalea</taxon>
    </lineage>
</organism>
<dbReference type="Pfam" id="PF08713">
    <property type="entry name" value="DNA_alkylation"/>
    <property type="match status" value="1"/>
</dbReference>